<name>A0A1J0KK85_9VIRU</name>
<sequence>MSAADLLTATLDVNPLSGVRDYFSSLNYTMMSDKRIQVLGSTDVTLKETPFVTFPDNTELVEPANGELTVPIKFDDQTIRYQADGDSAPAAIRYFMLTTCDVGNADTSSASTLDVFQKVINTGVKSKAYSRLWYTDS</sequence>
<dbReference type="EMBL" id="KX828617">
    <property type="protein sequence ID" value="APC94143.1"/>
    <property type="molecule type" value="Genomic_DNA"/>
</dbReference>
<proteinExistence type="predicted"/>
<evidence type="ECO:0000313" key="1">
    <source>
        <dbReference type="EMBL" id="APC94143.1"/>
    </source>
</evidence>
<protein>
    <submittedName>
        <fullName evidence="1">Uncharacterized protein</fullName>
    </submittedName>
</protein>
<reference evidence="1" key="1">
    <citation type="submission" date="2016-09" db="EMBL/GenBank/DDBJ databases">
        <title>Viral assemblage variation in an Arctic shelf seafloor.</title>
        <authorList>
            <person name="Nguyen T.T."/>
            <person name="Robertsen E.M."/>
            <person name="Landfald B."/>
        </authorList>
    </citation>
    <scope>NUCLEOTIDE SEQUENCE</scope>
</reference>
<organism evidence="1">
    <name type="scientific">uncultured marine virus</name>
    <dbReference type="NCBI Taxonomy" id="186617"/>
    <lineage>
        <taxon>Viruses</taxon>
        <taxon>environmental samples</taxon>
    </lineage>
</organism>
<accession>A0A1J0KK85</accession>